<dbReference type="RefSeq" id="WP_108108212.1">
    <property type="nucleotide sequence ID" value="NZ_QASN01000020.1"/>
</dbReference>
<feature type="domain" description="BD-FAE-like" evidence="2">
    <location>
        <begin position="52"/>
        <end position="155"/>
    </location>
</feature>
<dbReference type="EMBL" id="QASN01000020">
    <property type="protein sequence ID" value="PTU73894.1"/>
    <property type="molecule type" value="Genomic_DNA"/>
</dbReference>
<proteinExistence type="predicted"/>
<keyword evidence="4" id="KW-1185">Reference proteome</keyword>
<dbReference type="InterPro" id="IPR049492">
    <property type="entry name" value="BD-FAE-like_dom"/>
</dbReference>
<dbReference type="PANTHER" id="PTHR48081:SF33">
    <property type="entry name" value="KYNURENINE FORMAMIDASE"/>
    <property type="match status" value="1"/>
</dbReference>
<comment type="caution">
    <text evidence="3">The sequence shown here is derived from an EMBL/GenBank/DDBJ whole genome shotgun (WGS) entry which is preliminary data.</text>
</comment>
<dbReference type="InterPro" id="IPR050300">
    <property type="entry name" value="GDXG_lipolytic_enzyme"/>
</dbReference>
<dbReference type="Proteomes" id="UP000244064">
    <property type="component" value="Unassembled WGS sequence"/>
</dbReference>
<dbReference type="Gene3D" id="3.40.50.1820">
    <property type="entry name" value="alpha/beta hydrolase"/>
    <property type="match status" value="1"/>
</dbReference>
<keyword evidence="1" id="KW-0378">Hydrolase</keyword>
<evidence type="ECO:0000313" key="4">
    <source>
        <dbReference type="Proteomes" id="UP000244064"/>
    </source>
</evidence>
<dbReference type="SUPFAM" id="SSF53474">
    <property type="entry name" value="alpha/beta-Hydrolases"/>
    <property type="match status" value="1"/>
</dbReference>
<protein>
    <submittedName>
        <fullName evidence="3">Esterase</fullName>
    </submittedName>
</protein>
<reference evidence="3 4" key="1">
    <citation type="submission" date="2018-04" db="EMBL/GenBank/DDBJ databases">
        <title>Pseudomonas sp. nov., isolated from mangrove soil.</title>
        <authorList>
            <person name="Chen C."/>
        </authorList>
    </citation>
    <scope>NUCLEOTIDE SEQUENCE [LARGE SCALE GENOMIC DNA]</scope>
    <source>
        <strain evidence="3 4">TC-11</strain>
    </source>
</reference>
<accession>A0A2T5P853</accession>
<dbReference type="Pfam" id="PF20434">
    <property type="entry name" value="BD-FAE"/>
    <property type="match status" value="1"/>
</dbReference>
<dbReference type="AlphaFoldDB" id="A0A2T5P853"/>
<dbReference type="GO" id="GO:0016787">
    <property type="term" value="F:hydrolase activity"/>
    <property type="evidence" value="ECO:0007669"/>
    <property type="project" value="UniProtKB-KW"/>
</dbReference>
<dbReference type="OrthoDB" id="9771666at2"/>
<evidence type="ECO:0000313" key="3">
    <source>
        <dbReference type="EMBL" id="PTU73894.1"/>
    </source>
</evidence>
<evidence type="ECO:0000259" key="2">
    <source>
        <dbReference type="Pfam" id="PF20434"/>
    </source>
</evidence>
<organism evidence="3 4">
    <name type="scientific">Pseudomonas mangrovi</name>
    <dbReference type="NCBI Taxonomy" id="2161748"/>
    <lineage>
        <taxon>Bacteria</taxon>
        <taxon>Pseudomonadati</taxon>
        <taxon>Pseudomonadota</taxon>
        <taxon>Gammaproteobacteria</taxon>
        <taxon>Pseudomonadales</taxon>
        <taxon>Pseudomonadaceae</taxon>
        <taxon>Pseudomonas</taxon>
    </lineage>
</organism>
<evidence type="ECO:0000256" key="1">
    <source>
        <dbReference type="ARBA" id="ARBA00022801"/>
    </source>
</evidence>
<gene>
    <name evidence="3" type="ORF">DBO85_15815</name>
</gene>
<dbReference type="InterPro" id="IPR029058">
    <property type="entry name" value="AB_hydrolase_fold"/>
</dbReference>
<sequence length="296" mass="32820">MHSHLWILLLILLPNVLQAGPLRERLQARQTVPEWTVEHDLAYGPAPEQRYDVYRAANMQDAPIIMLVHGGGWAHGDKAMDAVVENKVARWVPRELILVSVNYRLLPQARPAQQARDIAMALAEVQRQAPRWGGDPGKVVLMGHSAGAHLVALLSSDPGIRQDLALQPWLGSVTLDSAAFDVEAIMLKRHPRLYDQAFGNDPTGWRAASPLHRLQPGLHPLLAVCSSKREDACPQALAFQRKAQALGARVEIMPQDLSHRQLNQQLGTAGAYTEAVERFLGSLDVQLAERLEKFNE</sequence>
<name>A0A2T5P853_9PSED</name>
<dbReference type="PANTHER" id="PTHR48081">
    <property type="entry name" value="AB HYDROLASE SUPERFAMILY PROTEIN C4A8.06C"/>
    <property type="match status" value="1"/>
</dbReference>